<dbReference type="InterPro" id="IPR008972">
    <property type="entry name" value="Cupredoxin"/>
</dbReference>
<evidence type="ECO:0000313" key="5">
    <source>
        <dbReference type="Proteomes" id="UP001153365"/>
    </source>
</evidence>
<feature type="region of interest" description="Disordered" evidence="1">
    <location>
        <begin position="248"/>
        <end position="270"/>
    </location>
</feature>
<feature type="compositionally biased region" description="Low complexity" evidence="1">
    <location>
        <begin position="464"/>
        <end position="490"/>
    </location>
</feature>
<keyword evidence="3" id="KW-0732">Signal</keyword>
<organism evidence="4 5">
    <name type="scientific">Phakopsora pachyrhizi</name>
    <name type="common">Asian soybean rust disease fungus</name>
    <dbReference type="NCBI Taxonomy" id="170000"/>
    <lineage>
        <taxon>Eukaryota</taxon>
        <taxon>Fungi</taxon>
        <taxon>Dikarya</taxon>
        <taxon>Basidiomycota</taxon>
        <taxon>Pucciniomycotina</taxon>
        <taxon>Pucciniomycetes</taxon>
        <taxon>Pucciniales</taxon>
        <taxon>Phakopsoraceae</taxon>
        <taxon>Phakopsora</taxon>
    </lineage>
</organism>
<comment type="caution">
    <text evidence="4">The sequence shown here is derived from an EMBL/GenBank/DDBJ whole genome shotgun (WGS) entry which is preliminary data.</text>
</comment>
<evidence type="ECO:0000256" key="1">
    <source>
        <dbReference type="SAM" id="MobiDB-lite"/>
    </source>
</evidence>
<evidence type="ECO:0000256" key="2">
    <source>
        <dbReference type="SAM" id="Phobius"/>
    </source>
</evidence>
<gene>
    <name evidence="4" type="ORF">PPACK8108_LOCUS6906</name>
</gene>
<feature type="region of interest" description="Disordered" evidence="1">
    <location>
        <begin position="422"/>
        <end position="528"/>
    </location>
</feature>
<keyword evidence="2" id="KW-1133">Transmembrane helix</keyword>
<dbReference type="PANTHER" id="PTHR34883">
    <property type="entry name" value="SERINE-RICH PROTEIN, PUTATIVE-RELATED-RELATED"/>
    <property type="match status" value="1"/>
</dbReference>
<feature type="region of interest" description="Disordered" evidence="1">
    <location>
        <begin position="94"/>
        <end position="235"/>
    </location>
</feature>
<feature type="compositionally biased region" description="Polar residues" evidence="1">
    <location>
        <begin position="424"/>
        <end position="436"/>
    </location>
</feature>
<reference evidence="4" key="1">
    <citation type="submission" date="2022-06" db="EMBL/GenBank/DDBJ databases">
        <authorList>
            <consortium name="SYNGENTA / RWTH Aachen University"/>
        </authorList>
    </citation>
    <scope>NUCLEOTIDE SEQUENCE</scope>
</reference>
<dbReference type="SUPFAM" id="SSF49503">
    <property type="entry name" value="Cupredoxins"/>
    <property type="match status" value="1"/>
</dbReference>
<dbReference type="EMBL" id="CALTRL010001326">
    <property type="protein sequence ID" value="CAH7672119.1"/>
    <property type="molecule type" value="Genomic_DNA"/>
</dbReference>
<feature type="chain" id="PRO_5043594624" evidence="3">
    <location>
        <begin position="25"/>
        <end position="557"/>
    </location>
</feature>
<feature type="compositionally biased region" description="Polar residues" evidence="1">
    <location>
        <begin position="220"/>
        <end position="234"/>
    </location>
</feature>
<feature type="compositionally biased region" description="Polar residues" evidence="1">
    <location>
        <begin position="188"/>
        <end position="212"/>
    </location>
</feature>
<feature type="compositionally biased region" description="Low complexity" evidence="1">
    <location>
        <begin position="148"/>
        <end position="159"/>
    </location>
</feature>
<accession>A0AAV0AW35</accession>
<feature type="signal peptide" evidence="3">
    <location>
        <begin position="1"/>
        <end position="24"/>
    </location>
</feature>
<proteinExistence type="predicted"/>
<feature type="compositionally biased region" description="Low complexity" evidence="1">
    <location>
        <begin position="119"/>
        <end position="128"/>
    </location>
</feature>
<evidence type="ECO:0000256" key="3">
    <source>
        <dbReference type="SAM" id="SignalP"/>
    </source>
</evidence>
<keyword evidence="5" id="KW-1185">Reference proteome</keyword>
<feature type="compositionally biased region" description="Low complexity" evidence="1">
    <location>
        <begin position="503"/>
        <end position="528"/>
    </location>
</feature>
<keyword evidence="2" id="KW-0812">Transmembrane</keyword>
<keyword evidence="2" id="KW-0472">Membrane</keyword>
<feature type="region of interest" description="Disordered" evidence="1">
    <location>
        <begin position="284"/>
        <end position="360"/>
    </location>
</feature>
<dbReference type="PANTHER" id="PTHR34883:SF15">
    <property type="entry name" value="EXTRACELLULAR SERINE-RICH PROTEIN"/>
    <property type="match status" value="1"/>
</dbReference>
<dbReference type="Proteomes" id="UP001153365">
    <property type="component" value="Unassembled WGS sequence"/>
</dbReference>
<dbReference type="InterPro" id="IPR052953">
    <property type="entry name" value="Ser-rich/MCO-related"/>
</dbReference>
<protein>
    <submittedName>
        <fullName evidence="4">Uncharacterized protein</fullName>
    </submittedName>
</protein>
<feature type="transmembrane region" description="Helical" evidence="2">
    <location>
        <begin position="535"/>
        <end position="556"/>
    </location>
</feature>
<feature type="compositionally biased region" description="Pro residues" evidence="1">
    <location>
        <begin position="108"/>
        <end position="118"/>
    </location>
</feature>
<feature type="compositionally biased region" description="Polar residues" evidence="1">
    <location>
        <begin position="320"/>
        <end position="342"/>
    </location>
</feature>
<feature type="compositionally biased region" description="Polar residues" evidence="1">
    <location>
        <begin position="94"/>
        <end position="104"/>
    </location>
</feature>
<dbReference type="AlphaFoldDB" id="A0AAV0AW35"/>
<name>A0AAV0AW35_PHAPC</name>
<dbReference type="Gene3D" id="2.60.40.420">
    <property type="entry name" value="Cupredoxins - blue copper proteins"/>
    <property type="match status" value="1"/>
</dbReference>
<sequence>MGPKKLSTLWVAFINIYLVVKTLAVDLGNQSNGGGTDHKVTVGAQGLAFDPPSITAKKGDTVTFVFFQNSHSVTQTHFKDPCAGYSPPSENFCSVTSASGSNPYPNSGTPPPDLPTPPSNNTTTVPDNTAPPKQNDQYPTQPIPVPTTPDTVPSTPTSPFGGNGSTQPGCICPQPNSYPASEPPKPEVTSSEQPNVPETPQKPSVTSGEQPSTPDPPKQPSVSSGGEQTTNPVPQTCDAKCIEVSGSCQISPDCDLQGKSPADTKCKMEDGKCKRCGENKRMRRSMIMESAAGESKNFRRDLKNTDFIPENSEKAEGTEETTQPAETKPSNTQETSGVNQGTADAPTGVKSGGAGLDSGVVNVDEASKSTGITWKITISDDSKPLWFMSAAPNECSSGMVFTINAATSGEKTFDAFVKAAKDSTCPQPYPSSTNLQGDGAVASSPPSKCSKGEEKPPVTSGEENNNSTPSNPYPTNTNPNNSPANPKPTTDATQPVPSPPTPDQNTTQPPAKTPQSGGPNPPSISSSAQVPYNPFYFFTTPTLFSFLLAILGLNLII</sequence>
<evidence type="ECO:0000313" key="4">
    <source>
        <dbReference type="EMBL" id="CAH7672119.1"/>
    </source>
</evidence>